<keyword evidence="1" id="KW-0732">Signal</keyword>
<keyword evidence="3" id="KW-1185">Reference proteome</keyword>
<evidence type="ECO:0008006" key="4">
    <source>
        <dbReference type="Google" id="ProtNLM"/>
    </source>
</evidence>
<dbReference type="SUPFAM" id="SSF50969">
    <property type="entry name" value="YVTN repeat-like/Quinoprotein amine dehydrogenase"/>
    <property type="match status" value="1"/>
</dbReference>
<organism evidence="2 3">
    <name type="scientific">Deinococcus reticulitermitis</name>
    <dbReference type="NCBI Taxonomy" id="856736"/>
    <lineage>
        <taxon>Bacteria</taxon>
        <taxon>Thermotogati</taxon>
        <taxon>Deinococcota</taxon>
        <taxon>Deinococci</taxon>
        <taxon>Deinococcales</taxon>
        <taxon>Deinococcaceae</taxon>
        <taxon>Deinococcus</taxon>
    </lineage>
</organism>
<feature type="signal peptide" evidence="1">
    <location>
        <begin position="1"/>
        <end position="20"/>
    </location>
</feature>
<dbReference type="InterPro" id="IPR011044">
    <property type="entry name" value="Quino_amine_DH_bsu"/>
</dbReference>
<dbReference type="STRING" id="856736.SAMN04488058_10518"/>
<evidence type="ECO:0000313" key="3">
    <source>
        <dbReference type="Proteomes" id="UP000199223"/>
    </source>
</evidence>
<proteinExistence type="predicted"/>
<dbReference type="AlphaFoldDB" id="A0A1H6WYI4"/>
<dbReference type="RefSeq" id="WP_092264016.1">
    <property type="nucleotide sequence ID" value="NZ_FNZA01000005.1"/>
</dbReference>
<dbReference type="Gene3D" id="2.130.10.10">
    <property type="entry name" value="YVTN repeat-like/Quinoprotein amine dehydrogenase"/>
    <property type="match status" value="1"/>
</dbReference>
<reference evidence="3" key="1">
    <citation type="submission" date="2016-10" db="EMBL/GenBank/DDBJ databases">
        <authorList>
            <person name="Varghese N."/>
            <person name="Submissions S."/>
        </authorList>
    </citation>
    <scope>NUCLEOTIDE SEQUENCE [LARGE SCALE GENOMIC DNA]</scope>
    <source>
        <strain evidence="3">CGMCC 1.10218</strain>
    </source>
</reference>
<evidence type="ECO:0000313" key="2">
    <source>
        <dbReference type="EMBL" id="SEJ21933.1"/>
    </source>
</evidence>
<accession>A0A1H6WYI4</accession>
<sequence>MPRFPVLLTALVLLALPARAQSGTTVSAGDLKVTLTPTKPDRNAWYQAGRLTFERPGGPARSVETTRLRGAARPTLSPDKRWLSVVNTGGGFAQLWDVHTAERVFSFLAHDKVSYFAQVADFSPDSSRVVFYAYPHELSLWNTATGQRVKQLGDVRPMWYLADGAVQFSPAGQTFVVTGSGAGAHLFDTRSGALLQTFDRPWSRGGRFWRGSIGAVFAQDGQTLAVLYAGGEARLYRTGAAQALARTTWAAEGWRGSSRSWSGALRLEGRTLSGRTPNGWTFAATF</sequence>
<dbReference type="InterPro" id="IPR015943">
    <property type="entry name" value="WD40/YVTN_repeat-like_dom_sf"/>
</dbReference>
<dbReference type="OrthoDB" id="61842at2"/>
<protein>
    <recommendedName>
        <fullName evidence="4">WD40-like Beta Propeller Repeat</fullName>
    </recommendedName>
</protein>
<name>A0A1H6WYI4_9DEIO</name>
<dbReference type="Proteomes" id="UP000199223">
    <property type="component" value="Unassembled WGS sequence"/>
</dbReference>
<evidence type="ECO:0000256" key="1">
    <source>
        <dbReference type="SAM" id="SignalP"/>
    </source>
</evidence>
<dbReference type="EMBL" id="FNZA01000005">
    <property type="protein sequence ID" value="SEJ21933.1"/>
    <property type="molecule type" value="Genomic_DNA"/>
</dbReference>
<feature type="chain" id="PRO_5011622471" description="WD40-like Beta Propeller Repeat" evidence="1">
    <location>
        <begin position="21"/>
        <end position="286"/>
    </location>
</feature>
<gene>
    <name evidence="2" type="ORF">SAMN04488058_10518</name>
</gene>